<dbReference type="PANTHER" id="PTHR42695">
    <property type="entry name" value="GLUTAMINE AMIDOTRANSFERASE YLR126C-RELATED"/>
    <property type="match status" value="1"/>
</dbReference>
<dbReference type="PROSITE" id="PS51273">
    <property type="entry name" value="GATASE_TYPE_1"/>
    <property type="match status" value="1"/>
</dbReference>
<gene>
    <name evidence="2" type="primary">KNAG0G02420</name>
    <name evidence="2" type="ordered locus">KNAG_0G02420</name>
</gene>
<dbReference type="Proteomes" id="UP000006310">
    <property type="component" value="Chromosome 7"/>
</dbReference>
<feature type="domain" description="Glutamine amidotransferase" evidence="1">
    <location>
        <begin position="97"/>
        <end position="203"/>
    </location>
</feature>
<dbReference type="InterPro" id="IPR029062">
    <property type="entry name" value="Class_I_gatase-like"/>
</dbReference>
<evidence type="ECO:0000313" key="2">
    <source>
        <dbReference type="EMBL" id="CCK71299.1"/>
    </source>
</evidence>
<dbReference type="GO" id="GO:0005634">
    <property type="term" value="C:nucleus"/>
    <property type="evidence" value="ECO:0007669"/>
    <property type="project" value="TreeGrafter"/>
</dbReference>
<dbReference type="OrthoDB" id="92161at2759"/>
<dbReference type="HOGENOM" id="CLU_054974_0_2_1"/>
<dbReference type="CDD" id="cd01741">
    <property type="entry name" value="GATase1_1"/>
    <property type="match status" value="1"/>
</dbReference>
<dbReference type="InterPro" id="IPR017926">
    <property type="entry name" value="GATASE"/>
</dbReference>
<organism evidence="2 3">
    <name type="scientific">Huiozyma naganishii (strain ATCC MYA-139 / BCRC 22969 / CBS 8797 / KCTC 17520 / NBRC 10181 / NCYC 3082 / Yp74L-3)</name>
    <name type="common">Yeast</name>
    <name type="synonym">Kazachstania naganishii</name>
    <dbReference type="NCBI Taxonomy" id="1071383"/>
    <lineage>
        <taxon>Eukaryota</taxon>
        <taxon>Fungi</taxon>
        <taxon>Dikarya</taxon>
        <taxon>Ascomycota</taxon>
        <taxon>Saccharomycotina</taxon>
        <taxon>Saccharomycetes</taxon>
        <taxon>Saccharomycetales</taxon>
        <taxon>Saccharomycetaceae</taxon>
        <taxon>Huiozyma</taxon>
    </lineage>
</organism>
<proteinExistence type="predicted"/>
<dbReference type="PANTHER" id="PTHR42695:SF5">
    <property type="entry name" value="GLUTAMINE AMIDOTRANSFERASE YLR126C-RELATED"/>
    <property type="match status" value="1"/>
</dbReference>
<dbReference type="AlphaFoldDB" id="J7S819"/>
<accession>J7S819</accession>
<dbReference type="Pfam" id="PF00117">
    <property type="entry name" value="GATase"/>
    <property type="match status" value="1"/>
</dbReference>
<evidence type="ECO:0000259" key="1">
    <source>
        <dbReference type="Pfam" id="PF00117"/>
    </source>
</evidence>
<keyword evidence="3" id="KW-1185">Reference proteome</keyword>
<dbReference type="KEGG" id="kng:KNAG_0G02420"/>
<evidence type="ECO:0000313" key="3">
    <source>
        <dbReference type="Proteomes" id="UP000006310"/>
    </source>
</evidence>
<dbReference type="GeneID" id="34527023"/>
<dbReference type="Gene3D" id="3.40.50.880">
    <property type="match status" value="1"/>
</dbReference>
<dbReference type="STRING" id="1071383.J7S819"/>
<dbReference type="OMA" id="PWIQTLK"/>
<dbReference type="SUPFAM" id="SSF52317">
    <property type="entry name" value="Class I glutamine amidotransferase-like"/>
    <property type="match status" value="1"/>
</dbReference>
<dbReference type="RefSeq" id="XP_022465545.1">
    <property type="nucleotide sequence ID" value="XM_022609116.1"/>
</dbReference>
<dbReference type="eggNOG" id="KOG3179">
    <property type="taxonomic scope" value="Eukaryota"/>
</dbReference>
<dbReference type="InterPro" id="IPR044992">
    <property type="entry name" value="ChyE-like"/>
</dbReference>
<dbReference type="EMBL" id="HE978320">
    <property type="protein sequence ID" value="CCK71299.1"/>
    <property type="molecule type" value="Genomic_DNA"/>
</dbReference>
<name>J7S819_HUIN7</name>
<protein>
    <recommendedName>
        <fullName evidence="1">Glutamine amidotransferase domain-containing protein</fullName>
    </recommendedName>
</protein>
<reference evidence="2 3" key="1">
    <citation type="journal article" date="2011" name="Proc. Natl. Acad. Sci. U.S.A.">
        <title>Evolutionary erosion of yeast sex chromosomes by mating-type switching accidents.</title>
        <authorList>
            <person name="Gordon J.L."/>
            <person name="Armisen D."/>
            <person name="Proux-Wera E."/>
            <person name="Oheigeartaigh S.S."/>
            <person name="Byrne K.P."/>
            <person name="Wolfe K.H."/>
        </authorList>
    </citation>
    <scope>NUCLEOTIDE SEQUENCE [LARGE SCALE GENOMIC DNA]</scope>
    <source>
        <strain evidence="3">ATCC MYA-139 / BCRC 22969 / CBS 8797 / CCRC 22969 / KCTC 17520 / NBRC 10181 / NCYC 3082</strain>
    </source>
</reference>
<reference evidence="3" key="2">
    <citation type="submission" date="2012-08" db="EMBL/GenBank/DDBJ databases">
        <title>Genome sequence of Kazachstania naganishii.</title>
        <authorList>
            <person name="Gordon J.L."/>
            <person name="Armisen D."/>
            <person name="Proux-Wera E."/>
            <person name="OhEigeartaigh S.S."/>
            <person name="Byrne K.P."/>
            <person name="Wolfe K.H."/>
        </authorList>
    </citation>
    <scope>NUCLEOTIDE SEQUENCE [LARGE SCALE GENOMIC DNA]</scope>
    <source>
        <strain evidence="3">ATCC MYA-139 / BCRC 22969 / CBS 8797 / CCRC 22969 / KCTC 17520 / NBRC 10181 / NCYC 3082</strain>
    </source>
</reference>
<dbReference type="GO" id="GO:0005829">
    <property type="term" value="C:cytosol"/>
    <property type="evidence" value="ECO:0007669"/>
    <property type="project" value="TreeGrafter"/>
</dbReference>
<sequence>MANTMRKIVILHTDHPAEWTGPYGTFDELAIKLLQDTKPADSTHEYGYEVYDAYGGALPSLDYILSHEDYCGVLITGSRYDSFDTETRWIVELRKFVRRLLTATAAPPLVGICFGHQIAAHALGARVGRNPLGFEGGVSRVTLTALGRSLFHRESLDLSMLHTDAVFDTPQGTANWGASPLCAIQGLYTPGRLLTFQGHPEFPTELAQRGCEHKGHVTGAAAASSAGNDGFGAAADGIWALLEPPAERKISQ</sequence>